<proteinExistence type="predicted"/>
<dbReference type="Pfam" id="PF13669">
    <property type="entry name" value="Glyoxalase_4"/>
    <property type="match status" value="1"/>
</dbReference>
<dbReference type="EMBL" id="UINC01000710">
    <property type="protein sequence ID" value="SUZ59981.1"/>
    <property type="molecule type" value="Genomic_DNA"/>
</dbReference>
<sequence>MMVTNRNAVLNHFQSIGMGVSVGPQPLLPHEQGEGELMYFQTLDGDPITHKYTTGGAHNFRDGNSQIGDCQLEIYPMKPGPGMFISEYLEKKGPGINHIAFNTPDIERDTQLLIEKGCDLVFNASVNGKTIENYLDTRTFGDVMISLRPSAGKWENTWKENNLNHPLVSNWKLLGLGIVVENIEKASDYYLELGFPLNPILKEYEFPNILSSQIGVGPIVFEFLKPTNRSSIYQDCYDNRGEGIADFIYLVDDLKAEIEKLTQNGVNLIDSNKDYAILETRKEGNILTRLIQS</sequence>
<accession>A0A381NZA3</accession>
<keyword evidence="1" id="KW-0175">Coiled coil</keyword>
<organism evidence="2">
    <name type="scientific">marine metagenome</name>
    <dbReference type="NCBI Taxonomy" id="408172"/>
    <lineage>
        <taxon>unclassified sequences</taxon>
        <taxon>metagenomes</taxon>
        <taxon>ecological metagenomes</taxon>
    </lineage>
</organism>
<name>A0A381NZA3_9ZZZZ</name>
<evidence type="ECO:0008006" key="3">
    <source>
        <dbReference type="Google" id="ProtNLM"/>
    </source>
</evidence>
<reference evidence="2" key="1">
    <citation type="submission" date="2018-05" db="EMBL/GenBank/DDBJ databases">
        <authorList>
            <person name="Lanie J.A."/>
            <person name="Ng W.-L."/>
            <person name="Kazmierczak K.M."/>
            <person name="Andrzejewski T.M."/>
            <person name="Davidsen T.M."/>
            <person name="Wayne K.J."/>
            <person name="Tettelin H."/>
            <person name="Glass J.I."/>
            <person name="Rusch D."/>
            <person name="Podicherti R."/>
            <person name="Tsui H.-C.T."/>
            <person name="Winkler M.E."/>
        </authorList>
    </citation>
    <scope>NUCLEOTIDE SEQUENCE</scope>
</reference>
<protein>
    <recommendedName>
        <fullName evidence="3">VOC domain-containing protein</fullName>
    </recommendedName>
</protein>
<feature type="coiled-coil region" evidence="1">
    <location>
        <begin position="244"/>
        <end position="271"/>
    </location>
</feature>
<dbReference type="AlphaFoldDB" id="A0A381NZA3"/>
<dbReference type="Gene3D" id="3.10.180.10">
    <property type="entry name" value="2,3-Dihydroxybiphenyl 1,2-Dioxygenase, domain 1"/>
    <property type="match status" value="2"/>
</dbReference>
<evidence type="ECO:0000256" key="1">
    <source>
        <dbReference type="SAM" id="Coils"/>
    </source>
</evidence>
<evidence type="ECO:0000313" key="2">
    <source>
        <dbReference type="EMBL" id="SUZ59981.1"/>
    </source>
</evidence>
<dbReference type="InterPro" id="IPR029068">
    <property type="entry name" value="Glyas_Bleomycin-R_OHBP_Dase"/>
</dbReference>
<gene>
    <name evidence="2" type="ORF">METZ01_LOCUS12835</name>
</gene>
<dbReference type="SUPFAM" id="SSF54593">
    <property type="entry name" value="Glyoxalase/Bleomycin resistance protein/Dihydroxybiphenyl dioxygenase"/>
    <property type="match status" value="2"/>
</dbReference>